<dbReference type="OrthoDB" id="543196at2759"/>
<name>A0A8T0HCT0_CERPU</name>
<sequence>MGPKKGGKKKLPAYWSEPVDCEPFGGLKARDLIRTPLGLFGTVLGVKYETKERGEPGTGTMWVQYANGFLSPIVADFSTSGYAGFEGYQRLSDGDHMWRDVKEFHQAREEGENVREIIDADNEKYVAELIADWEKKNKGNKKGGKKGGKKKK</sequence>
<dbReference type="Proteomes" id="UP000822688">
    <property type="component" value="Chromosome 6"/>
</dbReference>
<dbReference type="EMBL" id="CM026427">
    <property type="protein sequence ID" value="KAG0569303.1"/>
    <property type="molecule type" value="Genomic_DNA"/>
</dbReference>
<reference evidence="1 2" key="1">
    <citation type="submission" date="2020-06" db="EMBL/GenBank/DDBJ databases">
        <title>WGS assembly of Ceratodon purpureus strain R40.</title>
        <authorList>
            <person name="Carey S.B."/>
            <person name="Jenkins J."/>
            <person name="Shu S."/>
            <person name="Lovell J.T."/>
            <person name="Sreedasyam A."/>
            <person name="Maumus F."/>
            <person name="Tiley G.P."/>
            <person name="Fernandez-Pozo N."/>
            <person name="Barry K."/>
            <person name="Chen C."/>
            <person name="Wang M."/>
            <person name="Lipzen A."/>
            <person name="Daum C."/>
            <person name="Saski C.A."/>
            <person name="Payton A.C."/>
            <person name="Mcbreen J.C."/>
            <person name="Conrad R.E."/>
            <person name="Kollar L.M."/>
            <person name="Olsson S."/>
            <person name="Huttunen S."/>
            <person name="Landis J.B."/>
            <person name="Wickett N.J."/>
            <person name="Johnson M.G."/>
            <person name="Rensing S.A."/>
            <person name="Grimwood J."/>
            <person name="Schmutz J."/>
            <person name="Mcdaniel S.F."/>
        </authorList>
    </citation>
    <scope>NUCLEOTIDE SEQUENCE [LARGE SCALE GENOMIC DNA]</scope>
    <source>
        <strain evidence="1 2">R40</strain>
    </source>
</reference>
<organism evidence="1 2">
    <name type="scientific">Ceratodon purpureus</name>
    <name type="common">Fire moss</name>
    <name type="synonym">Dicranum purpureum</name>
    <dbReference type="NCBI Taxonomy" id="3225"/>
    <lineage>
        <taxon>Eukaryota</taxon>
        <taxon>Viridiplantae</taxon>
        <taxon>Streptophyta</taxon>
        <taxon>Embryophyta</taxon>
        <taxon>Bryophyta</taxon>
        <taxon>Bryophytina</taxon>
        <taxon>Bryopsida</taxon>
        <taxon>Dicranidae</taxon>
        <taxon>Pseudoditrichales</taxon>
        <taxon>Ditrichaceae</taxon>
        <taxon>Ceratodon</taxon>
    </lineage>
</organism>
<accession>A0A8T0HCT0</accession>
<dbReference type="SUPFAM" id="SSF158560">
    <property type="entry name" value="BH3980-like"/>
    <property type="match status" value="1"/>
</dbReference>
<keyword evidence="2" id="KW-1185">Reference proteome</keyword>
<proteinExistence type="predicted"/>
<evidence type="ECO:0000313" key="2">
    <source>
        <dbReference type="Proteomes" id="UP000822688"/>
    </source>
</evidence>
<evidence type="ECO:0000313" key="1">
    <source>
        <dbReference type="EMBL" id="KAG0569303.1"/>
    </source>
</evidence>
<protein>
    <submittedName>
        <fullName evidence="1">Uncharacterized protein</fullName>
    </submittedName>
</protein>
<comment type="caution">
    <text evidence="1">The sequence shown here is derived from an EMBL/GenBank/DDBJ whole genome shotgun (WGS) entry which is preliminary data.</text>
</comment>
<dbReference type="AlphaFoldDB" id="A0A8T0HCT0"/>
<gene>
    <name evidence="1" type="ORF">KC19_6G081600</name>
</gene>